<dbReference type="EMBL" id="CSAD01000253">
    <property type="protein sequence ID" value="COV53790.1"/>
    <property type="molecule type" value="Genomic_DNA"/>
</dbReference>
<evidence type="ECO:0000313" key="37">
    <source>
        <dbReference type="Proteomes" id="UP000050139"/>
    </source>
</evidence>
<dbReference type="PANTHER" id="PTHR42740">
    <property type="entry name" value="RIBONUCLEASE VAPC3"/>
    <property type="match status" value="1"/>
</dbReference>
<reference evidence="15 37" key="2">
    <citation type="submission" date="2015-03" db="EMBL/GenBank/DDBJ databases">
        <authorList>
            <consortium name="Pathogen Informatics"/>
            <person name="Murphy D."/>
        </authorList>
    </citation>
    <scope>NUCLEOTIDE SEQUENCE</scope>
    <source>
        <strain evidence="15 37">0268S</strain>
        <strain evidence="20">N09902308</strain>
    </source>
</reference>
<evidence type="ECO:0000313" key="16">
    <source>
        <dbReference type="EMBL" id="CNU50320.1"/>
    </source>
</evidence>
<dbReference type="SUPFAM" id="SSF88723">
    <property type="entry name" value="PIN domain-like"/>
    <property type="match status" value="1"/>
</dbReference>
<evidence type="ECO:0000313" key="17">
    <source>
        <dbReference type="EMBL" id="COV53131.1"/>
    </source>
</evidence>
<feature type="binding site" evidence="7">
    <location>
        <position position="98"/>
    </location>
    <ligand>
        <name>Mg(2+)</name>
        <dbReference type="ChEBI" id="CHEBI:18420"/>
    </ligand>
</feature>
<dbReference type="EMBL" id="CFOH01000475">
    <property type="protein sequence ID" value="CFE58170.1"/>
    <property type="molecule type" value="Genomic_DNA"/>
</dbReference>
<evidence type="ECO:0000313" key="10">
    <source>
        <dbReference type="EMBL" id="CFE58170.1"/>
    </source>
</evidence>
<dbReference type="Proteomes" id="UP000048948">
    <property type="component" value="Unassembled WGS sequence"/>
</dbReference>
<evidence type="ECO:0000313" key="39">
    <source>
        <dbReference type="Proteomes" id="UP000189452"/>
    </source>
</evidence>
<reference evidence="24 40" key="5">
    <citation type="journal article" date="2017" name="N. Engl. J. Med.">
        <title>Transmission of Extensively Drug-Resistant Tuberculosis in South Africa.</title>
        <authorList>
            <person name="Shah N.S."/>
            <person name="Auld S.C."/>
            <person name="Brust J.C."/>
            <person name="Mathema B."/>
            <person name="Ismail N."/>
            <person name="Moodley P."/>
            <person name="Mlisana K."/>
            <person name="Allana S."/>
            <person name="Campbell A."/>
            <person name="Mthiyane T."/>
            <person name="Morris N."/>
            <person name="Mpangase P."/>
            <person name="van der Meulen H."/>
            <person name="Omar S.V."/>
            <person name="Brown T.S."/>
            <person name="Narechania A."/>
            <person name="Shaskina E."/>
            <person name="Kapwata T."/>
            <person name="Kreiswirth B."/>
            <person name="Gandhi N.R."/>
        </authorList>
    </citation>
    <scope>NUCLEOTIDE SEQUENCE [LARGE SCALE GENOMIC DNA]</scope>
    <source>
        <strain evidence="24 40">32301_S10</strain>
    </source>
</reference>
<evidence type="ECO:0000259" key="8">
    <source>
        <dbReference type="Pfam" id="PF01850"/>
    </source>
</evidence>
<protein>
    <recommendedName>
        <fullName evidence="7">Ribonuclease VapC</fullName>
        <shortName evidence="7">RNase VapC</shortName>
        <ecNumber evidence="7">3.1.-.-</ecNumber>
    </recommendedName>
    <alternativeName>
        <fullName evidence="7">Toxin VapC</fullName>
    </alternativeName>
</protein>
<evidence type="ECO:0000313" key="11">
    <source>
        <dbReference type="EMBL" id="CFR67940.1"/>
    </source>
</evidence>
<evidence type="ECO:0000256" key="1">
    <source>
        <dbReference type="ARBA" id="ARBA00001946"/>
    </source>
</evidence>
<keyword evidence="3 7" id="KW-0540">Nuclease</keyword>
<dbReference type="InterPro" id="IPR022907">
    <property type="entry name" value="VapC_family"/>
</dbReference>
<dbReference type="GO" id="GO:0090729">
    <property type="term" value="F:toxin activity"/>
    <property type="evidence" value="ECO:0007669"/>
    <property type="project" value="UniProtKB-KW"/>
</dbReference>
<dbReference type="Proteomes" id="UP000256381">
    <property type="component" value="Unassembled WGS sequence"/>
</dbReference>
<dbReference type="Proteomes" id="UP000189452">
    <property type="component" value="Chromosome"/>
</dbReference>
<sequence length="134" mass="14651">MILIDTSAWVEYFRATGSIAAVEVRRLLSEEAARIAMCEPIAMEILSGALDDNTHTTLERLVNGLPSLNVDDAIDFRAAAGIYRAARRAGETVRSINDCLIAALAIRHGARIVHRDADFDVIARITNLQAASFR</sequence>
<evidence type="ECO:0000313" key="19">
    <source>
        <dbReference type="EMBL" id="COV93876.1"/>
    </source>
</evidence>
<evidence type="ECO:0000313" key="14">
    <source>
        <dbReference type="EMBL" id="CKT12422.1"/>
    </source>
</evidence>
<dbReference type="Proteomes" id="UP000048600">
    <property type="component" value="Unassembled WGS sequence"/>
</dbReference>
<dbReference type="AlphaFoldDB" id="A0A045HJR7"/>
<dbReference type="HAMAP" id="MF_00265">
    <property type="entry name" value="VapC_Nob1"/>
    <property type="match status" value="1"/>
</dbReference>
<dbReference type="RefSeq" id="WP_003407786.1">
    <property type="nucleotide sequence ID" value="NZ_AP017901.1"/>
</dbReference>
<evidence type="ECO:0000313" key="25">
    <source>
        <dbReference type="EMBL" id="VCU49832.1"/>
    </source>
</evidence>
<comment type="function">
    <text evidence="7">Toxic component of a toxin-antitoxin (TA) system. An RNase.</text>
</comment>
<dbReference type="GO" id="GO:0016787">
    <property type="term" value="F:hydrolase activity"/>
    <property type="evidence" value="ECO:0007669"/>
    <property type="project" value="UniProtKB-KW"/>
</dbReference>
<dbReference type="Proteomes" id="UP000049023">
    <property type="component" value="Unassembled WGS sequence"/>
</dbReference>
<evidence type="ECO:0000313" key="32">
    <source>
        <dbReference type="Proteomes" id="UP000046947"/>
    </source>
</evidence>
<dbReference type="PATRIC" id="fig|1773.206.peg.1347"/>
<evidence type="ECO:0000313" key="12">
    <source>
        <dbReference type="EMBL" id="CKR61545.1"/>
    </source>
</evidence>
<dbReference type="EMBL" id="CNGE01000638">
    <property type="protein sequence ID" value="CKT12422.1"/>
    <property type="molecule type" value="Genomic_DNA"/>
</dbReference>
<feature type="domain" description="PIN" evidence="8">
    <location>
        <begin position="2"/>
        <end position="124"/>
    </location>
</feature>
<dbReference type="SMR" id="A0A045HJR7"/>
<dbReference type="Proteomes" id="UP000050164">
    <property type="component" value="Unassembled WGS sequence"/>
</dbReference>
<keyword evidence="2 7" id="KW-1277">Toxin-antitoxin system</keyword>
<dbReference type="InterPro" id="IPR029060">
    <property type="entry name" value="PIN-like_dom_sf"/>
</dbReference>
<dbReference type="Proteomes" id="UP000038802">
    <property type="component" value="Unassembled WGS sequence"/>
</dbReference>
<dbReference type="OMA" id="IHNDRDF"/>
<reference evidence="23 39" key="6">
    <citation type="submission" date="2017-02" db="EMBL/GenBank/DDBJ databases">
        <title>Protein polymorphisms may explain contrasting epidemiological fitness of two variants of a multidrug-resistant Mycobacterium tuberculosis strain.</title>
        <authorList>
            <person name="Bigi M.M."/>
            <person name="Lopez B."/>
            <person name="Blanco F.C."/>
            <person name="Sasiain M.C."/>
            <person name="De La Barrera S."/>
            <person name="Ritacco V."/>
            <person name="Bigi F."/>
            <person name="Soria M.A."/>
        </authorList>
    </citation>
    <scope>NUCLEOTIDE SEQUENCE [LARGE SCALE GENOMIC DNA]</scope>
    <source>
        <strain evidence="23 39">6548</strain>
    </source>
</reference>
<evidence type="ECO:0000313" key="9">
    <source>
        <dbReference type="EMBL" id="CFE34851.1"/>
    </source>
</evidence>
<evidence type="ECO:0000313" key="20">
    <source>
        <dbReference type="EMBL" id="COW77324.1"/>
    </source>
</evidence>
<evidence type="ECO:0000256" key="7">
    <source>
        <dbReference type="HAMAP-Rule" id="MF_00265"/>
    </source>
</evidence>
<dbReference type="GO" id="GO:0004540">
    <property type="term" value="F:RNA nuclease activity"/>
    <property type="evidence" value="ECO:0007669"/>
    <property type="project" value="InterPro"/>
</dbReference>
<dbReference type="EC" id="3.1.-.-" evidence="7"/>
<dbReference type="Proteomes" id="UP000046680">
    <property type="component" value="Unassembled WGS sequence"/>
</dbReference>
<reference evidence="23 39" key="4">
    <citation type="submission" date="2016-04" db="EMBL/GenBank/DDBJ databases">
        <authorList>
            <person name="Bigi M."/>
            <person name="Bigi F."/>
            <person name="Soria M.A."/>
        </authorList>
    </citation>
    <scope>NUCLEOTIDE SEQUENCE [LARGE SCALE GENOMIC DNA]</scope>
    <source>
        <strain evidence="23 39">6548</strain>
    </source>
</reference>
<dbReference type="PANTHER" id="PTHR42740:SF1">
    <property type="entry name" value="RIBONUCLEASE VAPC3"/>
    <property type="match status" value="1"/>
</dbReference>
<dbReference type="InterPro" id="IPR002716">
    <property type="entry name" value="PIN_dom"/>
</dbReference>
<dbReference type="EMBL" id="QTBD01000036">
    <property type="protein sequence ID" value="REQ56467.1"/>
    <property type="molecule type" value="Genomic_DNA"/>
</dbReference>
<dbReference type="GO" id="GO:0000287">
    <property type="term" value="F:magnesium ion binding"/>
    <property type="evidence" value="ECO:0007669"/>
    <property type="project" value="UniProtKB-UniRule"/>
</dbReference>
<evidence type="ECO:0000313" key="41">
    <source>
        <dbReference type="Proteomes" id="UP000300237"/>
    </source>
</evidence>
<dbReference type="EMBL" id="CNFU01000321">
    <property type="protein sequence ID" value="CKR61545.1"/>
    <property type="molecule type" value="Genomic_DNA"/>
</dbReference>
<keyword evidence="5 7" id="KW-0378">Hydrolase</keyword>
<dbReference type="InterPro" id="IPR051749">
    <property type="entry name" value="PINc/VapC_TA_RNase"/>
</dbReference>
<evidence type="ECO:0000313" key="42">
    <source>
        <dbReference type="Proteomes" id="UP000671119"/>
    </source>
</evidence>
<dbReference type="Proteomes" id="UP000048289">
    <property type="component" value="Unassembled WGS sequence"/>
</dbReference>
<evidence type="ECO:0000313" key="33">
    <source>
        <dbReference type="Proteomes" id="UP000048289"/>
    </source>
</evidence>
<dbReference type="EMBL" id="CQQC01000171">
    <property type="protein sequence ID" value="CNU50320.1"/>
    <property type="molecule type" value="Genomic_DNA"/>
</dbReference>
<organism evidence="19 26">
    <name type="scientific">Mycobacterium tuberculosis</name>
    <dbReference type="NCBI Taxonomy" id="1773"/>
    <lineage>
        <taxon>Bacteria</taxon>
        <taxon>Bacillati</taxon>
        <taxon>Actinomycetota</taxon>
        <taxon>Actinomycetes</taxon>
        <taxon>Mycobacteriales</taxon>
        <taxon>Mycobacteriaceae</taxon>
        <taxon>Mycobacterium</taxon>
        <taxon>Mycobacterium tuberculosis complex</taxon>
    </lineage>
</organism>
<dbReference type="Gene3D" id="3.40.50.1010">
    <property type="entry name" value="5'-nuclease"/>
    <property type="match status" value="1"/>
</dbReference>
<dbReference type="EMBL" id="LR027516">
    <property type="protein sequence ID" value="VCU49832.1"/>
    <property type="molecule type" value="Genomic_DNA"/>
</dbReference>
<evidence type="ECO:0000313" key="13">
    <source>
        <dbReference type="EMBL" id="CKS11586.1"/>
    </source>
</evidence>
<dbReference type="EMBL" id="CNFT01000664">
    <property type="protein sequence ID" value="CKS11586.1"/>
    <property type="molecule type" value="Genomic_DNA"/>
</dbReference>
<evidence type="ECO:0000313" key="23">
    <source>
        <dbReference type="EMBL" id="OMH59488.1"/>
    </source>
</evidence>
<keyword evidence="7" id="KW-0800">Toxin</keyword>
<dbReference type="CDD" id="cd18756">
    <property type="entry name" value="PIN_MtVapC15-VapC11-like"/>
    <property type="match status" value="1"/>
</dbReference>
<dbReference type="Pfam" id="PF01850">
    <property type="entry name" value="PIN"/>
    <property type="match status" value="1"/>
</dbReference>
<evidence type="ECO:0000313" key="38">
    <source>
        <dbReference type="Proteomes" id="UP000050164"/>
    </source>
</evidence>
<dbReference type="Proteomes" id="UP000039021">
    <property type="component" value="Unassembled WGS sequence"/>
</dbReference>
<evidence type="ECO:0000256" key="4">
    <source>
        <dbReference type="ARBA" id="ARBA00022723"/>
    </source>
</evidence>
<comment type="cofactor">
    <cofactor evidence="1 7">
        <name>Mg(2+)</name>
        <dbReference type="ChEBI" id="CHEBI:18420"/>
    </cofactor>
</comment>
<evidence type="ECO:0000313" key="18">
    <source>
        <dbReference type="EMBL" id="COV53790.1"/>
    </source>
</evidence>
<evidence type="ECO:0000313" key="29">
    <source>
        <dbReference type="Proteomes" id="UP000044938"/>
    </source>
</evidence>
<accession>A0A045HJR7</accession>
<gene>
    <name evidence="22" type="primary">vapc11</name>
    <name evidence="7" type="synonym">vapC</name>
    <name evidence="25" type="synonym">vapC11</name>
    <name evidence="23" type="ORF">A4S10_01656</name>
    <name evidence="25" type="ORF">DKC2_1662</name>
    <name evidence="24" type="ORF">DSJ38_02710</name>
    <name evidence="11" type="ORF">ERS007657_00583</name>
    <name evidence="16" type="ORF">ERS007661_00773</name>
    <name evidence="18" type="ORF">ERS007679_02029</name>
    <name evidence="9" type="ORF">ERS007681_00162</name>
    <name evidence="10" type="ORF">ERS007688_02673</name>
    <name evidence="19" type="ORF">ERS007703_02348</name>
    <name evidence="21" type="ORF">ERS007720_03902</name>
    <name evidence="20" type="ORF">ERS007739_00037</name>
    <name evidence="17" type="ORF">ERS007741_00106</name>
    <name evidence="14" type="ORF">ERS027646_03019</name>
    <name evidence="13" type="ORF">ERS027659_02661</name>
    <name evidence="12" type="ORF">ERS027661_01763</name>
    <name evidence="15" type="ORF">ERS094118_00927</name>
    <name evidence="22" type="ORF">J8J21_13435</name>
</gene>
<evidence type="ECO:0000313" key="34">
    <source>
        <dbReference type="Proteomes" id="UP000048600"/>
    </source>
</evidence>
<evidence type="ECO:0000313" key="22">
    <source>
        <dbReference type="EMBL" id="MBP0684102.1"/>
    </source>
</evidence>
<dbReference type="Proteomes" id="UP000671119">
    <property type="component" value="Unassembled WGS sequence"/>
</dbReference>
<dbReference type="EMBL" id="CHKL01000005">
    <property type="protein sequence ID" value="COV53131.1"/>
    <property type="molecule type" value="Genomic_DNA"/>
</dbReference>
<comment type="similarity">
    <text evidence="7">Belongs to the PINc/VapC protein family.</text>
</comment>
<evidence type="ECO:0000313" key="36">
    <source>
        <dbReference type="Proteomes" id="UP000049023"/>
    </source>
</evidence>
<evidence type="ECO:0000256" key="3">
    <source>
        <dbReference type="ARBA" id="ARBA00022722"/>
    </source>
</evidence>
<evidence type="ECO:0000313" key="26">
    <source>
        <dbReference type="Proteomes" id="UP000038802"/>
    </source>
</evidence>
<dbReference type="EMBL" id="CFOE01000010">
    <property type="protein sequence ID" value="CFE34851.1"/>
    <property type="molecule type" value="Genomic_DNA"/>
</dbReference>
<evidence type="ECO:0000313" key="15">
    <source>
        <dbReference type="EMBL" id="CLV68720.1"/>
    </source>
</evidence>
<proteinExistence type="inferred from homology"/>
<dbReference type="EMBL" id="CSAE01000249">
    <property type="protein sequence ID" value="COV93876.1"/>
    <property type="molecule type" value="Genomic_DNA"/>
</dbReference>
<evidence type="ECO:0000256" key="6">
    <source>
        <dbReference type="ARBA" id="ARBA00022842"/>
    </source>
</evidence>
<dbReference type="Proteomes" id="UP000046947">
    <property type="component" value="Unassembled WGS sequence"/>
</dbReference>
<feature type="binding site" evidence="7">
    <location>
        <position position="5"/>
    </location>
    <ligand>
        <name>Mg(2+)</name>
        <dbReference type="ChEBI" id="CHEBI:18420"/>
    </ligand>
</feature>
<reference evidence="19" key="3">
    <citation type="submission" date="2015-03" db="EMBL/GenBank/DDBJ databases">
        <authorList>
            <person name="Murphy D."/>
        </authorList>
    </citation>
    <scope>NUCLEOTIDE SEQUENCE [LARGE SCALE GENOMIC DNA]</scope>
    <source>
        <strain evidence="19">K00500041</strain>
    </source>
</reference>
<dbReference type="EMBL" id="CGCX01000131">
    <property type="protein sequence ID" value="CFR67940.1"/>
    <property type="molecule type" value="Genomic_DNA"/>
</dbReference>
<evidence type="ECO:0000313" key="30">
    <source>
        <dbReference type="Proteomes" id="UP000045842"/>
    </source>
</evidence>
<evidence type="ECO:0000313" key="28">
    <source>
        <dbReference type="Proteomes" id="UP000039217"/>
    </source>
</evidence>
<dbReference type="Proteomes" id="UP000039217">
    <property type="component" value="Unassembled WGS sequence"/>
</dbReference>
<keyword evidence="6 7" id="KW-0460">Magnesium</keyword>
<evidence type="ECO:0000313" key="27">
    <source>
        <dbReference type="Proteomes" id="UP000039021"/>
    </source>
</evidence>
<dbReference type="EMBL" id="COPH01000005">
    <property type="protein sequence ID" value="CLV68720.1"/>
    <property type="molecule type" value="Genomic_DNA"/>
</dbReference>
<dbReference type="Proteomes" id="UP000300237">
    <property type="component" value="Chromosome"/>
</dbReference>
<reference evidence="26 27" key="1">
    <citation type="submission" date="2015-03" db="EMBL/GenBank/DDBJ databases">
        <authorList>
            <consortium name="Pathogen Informatics"/>
        </authorList>
    </citation>
    <scope>NUCLEOTIDE SEQUENCE [LARGE SCALE GENOMIC DNA]</scope>
    <source>
        <strain evidence="14 35">Bir 172</strain>
        <strain evidence="13 38">Bir 185</strain>
        <strain evidence="12 36">Bir 187</strain>
        <strain evidence="11 31">C09601061</strain>
        <strain evidence="16 28">D00501624</strain>
        <strain evidence="18 30">G09801536</strain>
        <strain evidence="9 33">G09901357</strain>
        <strain evidence="10 32">H09601792</strain>
        <strain evidence="26">K00500041</strain>
        <strain evidence="21 29">M09401471</strain>
        <strain evidence="27">N09902308</strain>
        <strain evidence="17 34">P00601463</strain>
    </source>
</reference>
<evidence type="ECO:0000256" key="5">
    <source>
        <dbReference type="ARBA" id="ARBA00022801"/>
    </source>
</evidence>
<dbReference type="Proteomes" id="UP000050139">
    <property type="component" value="Unassembled WGS sequence"/>
</dbReference>
<evidence type="ECO:0000313" key="31">
    <source>
        <dbReference type="Proteomes" id="UP000046680"/>
    </source>
</evidence>
<evidence type="ECO:0000256" key="2">
    <source>
        <dbReference type="ARBA" id="ARBA00022649"/>
    </source>
</evidence>
<reference evidence="25 41" key="8">
    <citation type="submission" date="2018-08" db="EMBL/GenBank/DDBJ databases">
        <authorList>
            <person name="Fokvardsen B D."/>
            <person name="Norman A."/>
        </authorList>
    </citation>
    <scope>NUCLEOTIDE SEQUENCE [LARGE SCALE GENOMIC DNA]</scope>
    <source>
        <strain evidence="25 41">DKC2</strain>
    </source>
</reference>
<dbReference type="Proteomes" id="UP000044938">
    <property type="component" value="Unassembled WGS sequence"/>
</dbReference>
<dbReference type="Proteomes" id="UP000045842">
    <property type="component" value="Unassembled WGS sequence"/>
</dbReference>
<evidence type="ECO:0000313" key="24">
    <source>
        <dbReference type="EMBL" id="REQ56467.1"/>
    </source>
</evidence>
<evidence type="ECO:0000313" key="21">
    <source>
        <dbReference type="EMBL" id="COX09683.1"/>
    </source>
</evidence>
<dbReference type="STRING" id="115862.BBG46_08330"/>
<dbReference type="EMBL" id="JAGIZI010000020">
    <property type="protein sequence ID" value="MBP0684102.1"/>
    <property type="molecule type" value="Genomic_DNA"/>
</dbReference>
<keyword evidence="4 7" id="KW-0479">Metal-binding</keyword>
<dbReference type="EMBL" id="CSBK01000008">
    <property type="protein sequence ID" value="COW77324.1"/>
    <property type="molecule type" value="Genomic_DNA"/>
</dbReference>
<evidence type="ECO:0000313" key="40">
    <source>
        <dbReference type="Proteomes" id="UP000256381"/>
    </source>
</evidence>
<name>A0A045HJR7_MYCTX</name>
<reference evidence="22 42" key="9">
    <citation type="submission" date="2021-03" db="EMBL/GenBank/DDBJ databases">
        <title>Whole Genome Sequencing of Mycobacterium tuberculosis clinical isolates from Arunachal Pradesh, India.</title>
        <authorList>
            <person name="Singh S."/>
            <person name="Mudliar S.R."/>
            <person name="Kulsum U."/>
            <person name="Rufai S.B."/>
            <person name="Singh P.K."/>
            <person name="Umpo M."/>
            <person name="Nyori M."/>
        </authorList>
    </citation>
    <scope>NUCLEOTIDE SEQUENCE [LARGE SCALE GENOMIC DNA]</scope>
    <source>
        <strain evidence="22 42">OMICS/BPL/0142/20/SP</strain>
    </source>
</reference>
<dbReference type="EMBL" id="CSAJ01000707">
    <property type="protein sequence ID" value="COX09683.1"/>
    <property type="molecule type" value="Genomic_DNA"/>
</dbReference>
<dbReference type="EMBL" id="LWDQ01000001">
    <property type="protein sequence ID" value="OMH59488.1"/>
    <property type="molecule type" value="Genomic_DNA"/>
</dbReference>
<evidence type="ECO:0000313" key="35">
    <source>
        <dbReference type="Proteomes" id="UP000048948"/>
    </source>
</evidence>
<reference evidence="24" key="7">
    <citation type="submission" date="2018-07" db="EMBL/GenBank/DDBJ databases">
        <authorList>
            <person name="Shah S."/>
            <person name="Brown T."/>
            <person name="Auld S."/>
            <person name="Bratton K."/>
            <person name="Narechania A."/>
            <person name="Mathema B."/>
            <person name="Gandhi N."/>
        </authorList>
    </citation>
    <scope>NUCLEOTIDE SEQUENCE</scope>
    <source>
        <strain evidence="24">32301_S10</strain>
    </source>
</reference>